<proteinExistence type="predicted"/>
<protein>
    <submittedName>
        <fullName evidence="2">Predicted membrane protein</fullName>
    </submittedName>
</protein>
<feature type="transmembrane region" description="Helical" evidence="1">
    <location>
        <begin position="106"/>
        <end position="127"/>
    </location>
</feature>
<dbReference type="Pfam" id="PF10067">
    <property type="entry name" value="DUF2306"/>
    <property type="match status" value="1"/>
</dbReference>
<keyword evidence="1" id="KW-0472">Membrane</keyword>
<keyword evidence="1" id="KW-1133">Transmembrane helix</keyword>
<dbReference type="InterPro" id="IPR018750">
    <property type="entry name" value="DUF2306_membrane"/>
</dbReference>
<feature type="transmembrane region" description="Helical" evidence="1">
    <location>
        <begin position="171"/>
        <end position="194"/>
    </location>
</feature>
<feature type="transmembrane region" description="Helical" evidence="1">
    <location>
        <begin position="21"/>
        <end position="50"/>
    </location>
</feature>
<reference evidence="3" key="1">
    <citation type="submission" date="2016-12" db="EMBL/GenBank/DDBJ databases">
        <authorList>
            <person name="Varghese N."/>
            <person name="Submissions S."/>
        </authorList>
    </citation>
    <scope>NUCLEOTIDE SEQUENCE [LARGE SCALE GENOMIC DNA]</scope>
    <source>
        <strain evidence="3">DSM 25035</strain>
    </source>
</reference>
<keyword evidence="3" id="KW-1185">Reference proteome</keyword>
<evidence type="ECO:0000256" key="1">
    <source>
        <dbReference type="SAM" id="Phobius"/>
    </source>
</evidence>
<accession>A0A1M7ZJ55</accession>
<dbReference type="AlphaFoldDB" id="A0A1M7ZJ55"/>
<dbReference type="EMBL" id="FRXN01000006">
    <property type="protein sequence ID" value="SHO64897.1"/>
    <property type="molecule type" value="Genomic_DNA"/>
</dbReference>
<feature type="transmembrane region" description="Helical" evidence="1">
    <location>
        <begin position="139"/>
        <end position="159"/>
    </location>
</feature>
<feature type="transmembrane region" description="Helical" evidence="1">
    <location>
        <begin position="70"/>
        <end position="94"/>
    </location>
</feature>
<evidence type="ECO:0000313" key="3">
    <source>
        <dbReference type="Proteomes" id="UP000184609"/>
    </source>
</evidence>
<name>A0A1M7ZJ55_9BACT</name>
<feature type="transmembrane region" description="Helical" evidence="1">
    <location>
        <begin position="241"/>
        <end position="261"/>
    </location>
</feature>
<dbReference type="Proteomes" id="UP000184609">
    <property type="component" value="Unassembled WGS sequence"/>
</dbReference>
<dbReference type="OrthoDB" id="6385003at2"/>
<feature type="transmembrane region" description="Helical" evidence="1">
    <location>
        <begin position="214"/>
        <end position="234"/>
    </location>
</feature>
<organism evidence="2 3">
    <name type="scientific">Algoriphagus zhangzhouensis</name>
    <dbReference type="NCBI Taxonomy" id="1073327"/>
    <lineage>
        <taxon>Bacteria</taxon>
        <taxon>Pseudomonadati</taxon>
        <taxon>Bacteroidota</taxon>
        <taxon>Cytophagia</taxon>
        <taxon>Cytophagales</taxon>
        <taxon>Cyclobacteriaceae</taxon>
        <taxon>Algoriphagus</taxon>
    </lineage>
</organism>
<evidence type="ECO:0000313" key="2">
    <source>
        <dbReference type="EMBL" id="SHO64897.1"/>
    </source>
</evidence>
<keyword evidence="1" id="KW-0812">Transmembrane</keyword>
<dbReference type="RefSeq" id="WP_073573325.1">
    <property type="nucleotide sequence ID" value="NZ_FRXN01000006.1"/>
</dbReference>
<gene>
    <name evidence="2" type="ORF">SAMN04488108_3727</name>
</gene>
<sequence length="277" mass="30980">MEEISVPVRRNSLDKILHFAARLLVIIVWGSAILFGGYILAFYFIALIQGNTSQWNEVLPDIYDERTRSATLGIGLHFAAGGIILILGCIQLVRSVRIKYPLLHRIIGRIYVVASIAAALGGLTFIFAKGTIGGLIMDIGFIGYGVLTFVAAVATIYFARSGKMEKHRAWAIRLFALAIGSWLYRMDYGFWFMVTDRLGHNSNFTGAFDYFMDFFFYLPNLLVAEIFIGTYKVLKSGLAKSFAIVFLASANLFLLVATYFFTKEYWGPAILDVILGR</sequence>